<dbReference type="SUPFAM" id="SSF51445">
    <property type="entry name" value="(Trans)glycosidases"/>
    <property type="match status" value="1"/>
</dbReference>
<dbReference type="PANTHER" id="PTHR11452">
    <property type="entry name" value="ALPHA-GALACTOSIDASE/ALPHA-N-ACETYLGALACTOSAMINIDASE"/>
    <property type="match status" value="1"/>
</dbReference>
<dbReference type="Gene3D" id="2.60.40.1180">
    <property type="entry name" value="Golgi alpha-mannosidase II"/>
    <property type="match status" value="1"/>
</dbReference>
<keyword evidence="8" id="KW-1185">Reference proteome</keyword>
<dbReference type="Gene3D" id="3.20.20.70">
    <property type="entry name" value="Aldolase class I"/>
    <property type="match status" value="1"/>
</dbReference>
<evidence type="ECO:0000256" key="5">
    <source>
        <dbReference type="RuleBase" id="RU361168"/>
    </source>
</evidence>
<proteinExistence type="inferred from homology"/>
<keyword evidence="5" id="KW-1015">Disulfide bond</keyword>
<organism evidence="7 8">
    <name type="scientific">Gordonia jacobaea</name>
    <dbReference type="NCBI Taxonomy" id="122202"/>
    <lineage>
        <taxon>Bacteria</taxon>
        <taxon>Bacillati</taxon>
        <taxon>Actinomycetota</taxon>
        <taxon>Actinomycetes</taxon>
        <taxon>Mycobacteriales</taxon>
        <taxon>Gordoniaceae</taxon>
        <taxon>Gordonia</taxon>
    </lineage>
</organism>
<feature type="domain" description="Alpha galactosidase C-terminal" evidence="6">
    <location>
        <begin position="347"/>
        <end position="423"/>
    </location>
</feature>
<dbReference type="InterPro" id="IPR013780">
    <property type="entry name" value="Glyco_hydro_b"/>
</dbReference>
<dbReference type="InterPro" id="IPR017853">
    <property type="entry name" value="GH"/>
</dbReference>
<evidence type="ECO:0000256" key="4">
    <source>
        <dbReference type="ARBA" id="ARBA00023295"/>
    </source>
</evidence>
<dbReference type="Proteomes" id="UP000037247">
    <property type="component" value="Unassembled WGS sequence"/>
</dbReference>
<gene>
    <name evidence="7" type="ORF">ABW18_11175</name>
</gene>
<dbReference type="EC" id="3.2.1.22" evidence="5"/>
<name>A0ABR5ID90_9ACTN</name>
<evidence type="ECO:0000313" key="8">
    <source>
        <dbReference type="Proteomes" id="UP000037247"/>
    </source>
</evidence>
<dbReference type="PANTHER" id="PTHR11452:SF75">
    <property type="entry name" value="ALPHA-GALACTOSIDASE MEL1"/>
    <property type="match status" value="1"/>
</dbReference>
<sequence>MTATSTSRGARFPVVAALVAVIAVLAAVACAPQQEGRIGGDGPAIPGLAGVPPMGWNSWNTFGCRITEQIIRAQADALVSSGLRDAGYKYVIVDDCWAAPQRDASGRLQADPVRFPSGMAALGDYLHQRGLLFGIYSGARDKTCTQFQGTYPGATGSGGHEAIDAQTFAGWGVDYLKYDWCSSDTSHDDQVASFTAMRNALRDTDRRIVFAINPNSGVAGSVPGAEFDWGGTATTTRVTNDVTPAWSTANGSSGYQGIVNIVDAAGPLTARVKPRSFIDPDMLVVGSTGLTPAQQRTQISMWSMMAAPLIAGNDLTNMSQQTLDTLRNTAIIAIDQDSRVVAGAMVDDDPEVWSRAIGEKGLVISLTNRADHARTLSVSLGSIGLVGDASVTGVDAWTGRSFTAQHGELSVPVGVHDTVVLEIR</sequence>
<dbReference type="PROSITE" id="PS00512">
    <property type="entry name" value="ALPHA_GALACTOSIDASE"/>
    <property type="match status" value="1"/>
</dbReference>
<comment type="caution">
    <text evidence="7">The sequence shown here is derived from an EMBL/GenBank/DDBJ whole genome shotgun (WGS) entry which is preliminary data.</text>
</comment>
<dbReference type="InterPro" id="IPR000111">
    <property type="entry name" value="Glyco_hydro_27/36_CS"/>
</dbReference>
<protein>
    <recommendedName>
        <fullName evidence="5">Alpha-galactosidase</fullName>
        <ecNumber evidence="5">3.2.1.22</ecNumber>
    </recommendedName>
    <alternativeName>
        <fullName evidence="5">Melibiase</fullName>
    </alternativeName>
</protein>
<evidence type="ECO:0000259" key="6">
    <source>
        <dbReference type="Pfam" id="PF17801"/>
    </source>
</evidence>
<accession>A0ABR5ID90</accession>
<dbReference type="InterPro" id="IPR041233">
    <property type="entry name" value="Melibiase_C"/>
</dbReference>
<keyword evidence="2" id="KW-0732">Signal</keyword>
<keyword evidence="4 5" id="KW-0326">Glycosidase</keyword>
<dbReference type="Pfam" id="PF16499">
    <property type="entry name" value="Melibiase_2"/>
    <property type="match status" value="1"/>
</dbReference>
<dbReference type="CDD" id="cd14792">
    <property type="entry name" value="GH27"/>
    <property type="match status" value="1"/>
</dbReference>
<dbReference type="InterPro" id="IPR002241">
    <property type="entry name" value="Glyco_hydro_27"/>
</dbReference>
<evidence type="ECO:0000256" key="3">
    <source>
        <dbReference type="ARBA" id="ARBA00022801"/>
    </source>
</evidence>
<evidence type="ECO:0000313" key="7">
    <source>
        <dbReference type="EMBL" id="KNA91695.1"/>
    </source>
</evidence>
<comment type="similarity">
    <text evidence="1 5">Belongs to the glycosyl hydrolase 27 family.</text>
</comment>
<evidence type="ECO:0000256" key="2">
    <source>
        <dbReference type="ARBA" id="ARBA00022729"/>
    </source>
</evidence>
<reference evidence="7 8" key="1">
    <citation type="submission" date="2015-05" db="EMBL/GenBank/DDBJ databases">
        <title>Draft genome sequence of the bacterium Gordonia jacobaea a new member of the Gordonia genus.</title>
        <authorList>
            <person name="Jimenez-Galisteo G."/>
            <person name="Dominguez A."/>
            <person name="Munoz E."/>
            <person name="Vinas M."/>
        </authorList>
    </citation>
    <scope>NUCLEOTIDE SEQUENCE [LARGE SCALE GENOMIC DNA]</scope>
    <source>
        <strain evidence="8">mv1</strain>
    </source>
</reference>
<comment type="catalytic activity">
    <reaction evidence="5">
        <text>Hydrolysis of terminal, non-reducing alpha-D-galactose residues in alpha-D-galactosides, including galactose oligosaccharides, galactomannans and galactolipids.</text>
        <dbReference type="EC" id="3.2.1.22"/>
    </reaction>
</comment>
<dbReference type="EMBL" id="LDTZ01000016">
    <property type="protein sequence ID" value="KNA91695.1"/>
    <property type="molecule type" value="Genomic_DNA"/>
</dbReference>
<evidence type="ECO:0000256" key="1">
    <source>
        <dbReference type="ARBA" id="ARBA00009743"/>
    </source>
</evidence>
<keyword evidence="3 5" id="KW-0378">Hydrolase</keyword>
<dbReference type="Pfam" id="PF17801">
    <property type="entry name" value="Melibiase_C"/>
    <property type="match status" value="1"/>
</dbReference>
<dbReference type="SUPFAM" id="SSF51011">
    <property type="entry name" value="Glycosyl hydrolase domain"/>
    <property type="match status" value="1"/>
</dbReference>
<dbReference type="PRINTS" id="PR00740">
    <property type="entry name" value="GLHYDRLASE27"/>
</dbReference>
<dbReference type="InterPro" id="IPR013785">
    <property type="entry name" value="Aldolase_TIM"/>
</dbReference>